<dbReference type="PROSITE" id="PS50111">
    <property type="entry name" value="CHEMOTAXIS_TRANSDUC_2"/>
    <property type="match status" value="1"/>
</dbReference>
<dbReference type="Pfam" id="PF00015">
    <property type="entry name" value="MCPsignal"/>
    <property type="match status" value="1"/>
</dbReference>
<evidence type="ECO:0000256" key="1">
    <source>
        <dbReference type="ARBA" id="ARBA00004429"/>
    </source>
</evidence>
<dbReference type="Pfam" id="PF17200">
    <property type="entry name" value="sCache_2"/>
    <property type="match status" value="1"/>
</dbReference>
<evidence type="ECO:0000256" key="6">
    <source>
        <dbReference type="ARBA" id="ARBA00023136"/>
    </source>
</evidence>
<dbReference type="InterPro" id="IPR003660">
    <property type="entry name" value="HAMP_dom"/>
</dbReference>
<dbReference type="GO" id="GO:0006935">
    <property type="term" value="P:chemotaxis"/>
    <property type="evidence" value="ECO:0007669"/>
    <property type="project" value="InterPro"/>
</dbReference>
<keyword evidence="10" id="KW-0175">Coiled coil</keyword>
<dbReference type="Proteomes" id="UP000277007">
    <property type="component" value="Unassembled WGS sequence"/>
</dbReference>
<protein>
    <submittedName>
        <fullName evidence="15">HAMP domain-containing protein</fullName>
    </submittedName>
</protein>
<comment type="similarity">
    <text evidence="8">Belongs to the methyl-accepting chemotaxis (MCP) protein family.</text>
</comment>
<accession>A0A431VMG6</accession>
<keyword evidence="3" id="KW-0997">Cell inner membrane</keyword>
<keyword evidence="7 9" id="KW-0807">Transducer</keyword>
<evidence type="ECO:0000256" key="3">
    <source>
        <dbReference type="ARBA" id="ARBA00022519"/>
    </source>
</evidence>
<dbReference type="InterPro" id="IPR033480">
    <property type="entry name" value="sCache_2"/>
</dbReference>
<comment type="subcellular location">
    <subcellularLocation>
        <location evidence="1">Cell inner membrane</location>
        <topology evidence="1">Multi-pass membrane protein</topology>
    </subcellularLocation>
</comment>
<dbReference type="SMART" id="SM01049">
    <property type="entry name" value="Cache_2"/>
    <property type="match status" value="1"/>
</dbReference>
<dbReference type="Gene3D" id="3.30.450.20">
    <property type="entry name" value="PAS domain"/>
    <property type="match status" value="1"/>
</dbReference>
<dbReference type="PROSITE" id="PS50885">
    <property type="entry name" value="HAMP"/>
    <property type="match status" value="1"/>
</dbReference>
<dbReference type="InterPro" id="IPR000727">
    <property type="entry name" value="T_SNARE_dom"/>
</dbReference>
<keyword evidence="6 11" id="KW-0472">Membrane</keyword>
<dbReference type="GO" id="GO:0007165">
    <property type="term" value="P:signal transduction"/>
    <property type="evidence" value="ECO:0007669"/>
    <property type="project" value="UniProtKB-KW"/>
</dbReference>
<dbReference type="PANTHER" id="PTHR32089">
    <property type="entry name" value="METHYL-ACCEPTING CHEMOTAXIS PROTEIN MCPB"/>
    <property type="match status" value="1"/>
</dbReference>
<organism evidence="15 16">
    <name type="scientific">Azospirillum griseum</name>
    <dbReference type="NCBI Taxonomy" id="2496639"/>
    <lineage>
        <taxon>Bacteria</taxon>
        <taxon>Pseudomonadati</taxon>
        <taxon>Pseudomonadota</taxon>
        <taxon>Alphaproteobacteria</taxon>
        <taxon>Rhodospirillales</taxon>
        <taxon>Azospirillaceae</taxon>
        <taxon>Azospirillum</taxon>
    </lineage>
</organism>
<feature type="coiled-coil region" evidence="10">
    <location>
        <begin position="367"/>
        <end position="394"/>
    </location>
</feature>
<dbReference type="GO" id="GO:0005886">
    <property type="term" value="C:plasma membrane"/>
    <property type="evidence" value="ECO:0007669"/>
    <property type="project" value="UniProtKB-SubCell"/>
</dbReference>
<dbReference type="Gene3D" id="1.10.287.950">
    <property type="entry name" value="Methyl-accepting chemotaxis protein"/>
    <property type="match status" value="1"/>
</dbReference>
<evidence type="ECO:0000259" key="12">
    <source>
        <dbReference type="PROSITE" id="PS50111"/>
    </source>
</evidence>
<keyword evidence="5 11" id="KW-1133">Transmembrane helix</keyword>
<keyword evidence="16" id="KW-1185">Reference proteome</keyword>
<evidence type="ECO:0000259" key="14">
    <source>
        <dbReference type="PROSITE" id="PS50885"/>
    </source>
</evidence>
<feature type="domain" description="Methyl-accepting transducer" evidence="12">
    <location>
        <begin position="310"/>
        <end position="546"/>
    </location>
</feature>
<keyword evidence="2" id="KW-1003">Cell membrane</keyword>
<evidence type="ECO:0000256" key="4">
    <source>
        <dbReference type="ARBA" id="ARBA00022692"/>
    </source>
</evidence>
<evidence type="ECO:0000313" key="15">
    <source>
        <dbReference type="EMBL" id="RTR23112.1"/>
    </source>
</evidence>
<keyword evidence="4 11" id="KW-0812">Transmembrane</keyword>
<feature type="domain" description="T-SNARE coiled-coil homology" evidence="13">
    <location>
        <begin position="462"/>
        <end position="524"/>
    </location>
</feature>
<feature type="transmembrane region" description="Helical" evidence="11">
    <location>
        <begin position="193"/>
        <end position="216"/>
    </location>
</feature>
<comment type="caution">
    <text evidence="15">The sequence shown here is derived from an EMBL/GenBank/DDBJ whole genome shotgun (WGS) entry which is preliminary data.</text>
</comment>
<feature type="domain" description="HAMP" evidence="14">
    <location>
        <begin position="216"/>
        <end position="269"/>
    </location>
</feature>
<dbReference type="AlphaFoldDB" id="A0A431VMG6"/>
<name>A0A431VMG6_9PROT</name>
<dbReference type="SMART" id="SM00283">
    <property type="entry name" value="MA"/>
    <property type="match status" value="1"/>
</dbReference>
<evidence type="ECO:0000259" key="13">
    <source>
        <dbReference type="PROSITE" id="PS50192"/>
    </source>
</evidence>
<evidence type="ECO:0000256" key="8">
    <source>
        <dbReference type="ARBA" id="ARBA00029447"/>
    </source>
</evidence>
<evidence type="ECO:0000256" key="11">
    <source>
        <dbReference type="SAM" id="Phobius"/>
    </source>
</evidence>
<dbReference type="EMBL" id="RXMA01000003">
    <property type="protein sequence ID" value="RTR23112.1"/>
    <property type="molecule type" value="Genomic_DNA"/>
</dbReference>
<evidence type="ECO:0000256" key="5">
    <source>
        <dbReference type="ARBA" id="ARBA00022989"/>
    </source>
</evidence>
<feature type="transmembrane region" description="Helical" evidence="11">
    <location>
        <begin position="12"/>
        <end position="35"/>
    </location>
</feature>
<evidence type="ECO:0000256" key="10">
    <source>
        <dbReference type="SAM" id="Coils"/>
    </source>
</evidence>
<evidence type="ECO:0000256" key="9">
    <source>
        <dbReference type="PROSITE-ProRule" id="PRU00284"/>
    </source>
</evidence>
<dbReference type="SMART" id="SM00304">
    <property type="entry name" value="HAMP"/>
    <property type="match status" value="1"/>
</dbReference>
<evidence type="ECO:0000256" key="7">
    <source>
        <dbReference type="ARBA" id="ARBA00023224"/>
    </source>
</evidence>
<dbReference type="OrthoDB" id="7260004at2"/>
<dbReference type="PROSITE" id="PS50192">
    <property type="entry name" value="T_SNARE"/>
    <property type="match status" value="1"/>
</dbReference>
<dbReference type="PRINTS" id="PR00260">
    <property type="entry name" value="CHEMTRNSDUCR"/>
</dbReference>
<gene>
    <name evidence="15" type="ORF">EJ903_05715</name>
</gene>
<dbReference type="Pfam" id="PF00672">
    <property type="entry name" value="HAMP"/>
    <property type="match status" value="1"/>
</dbReference>
<proteinExistence type="inferred from homology"/>
<evidence type="ECO:0000313" key="16">
    <source>
        <dbReference type="Proteomes" id="UP000277007"/>
    </source>
</evidence>
<dbReference type="Gene3D" id="1.10.8.500">
    <property type="entry name" value="HAMP domain in histidine kinase"/>
    <property type="match status" value="1"/>
</dbReference>
<dbReference type="InterPro" id="IPR004089">
    <property type="entry name" value="MCPsignal_dom"/>
</dbReference>
<evidence type="ECO:0000256" key="2">
    <source>
        <dbReference type="ARBA" id="ARBA00022475"/>
    </source>
</evidence>
<dbReference type="PANTHER" id="PTHR32089:SF112">
    <property type="entry name" value="LYSOZYME-LIKE PROTEIN-RELATED"/>
    <property type="match status" value="1"/>
</dbReference>
<reference evidence="15 16" key="1">
    <citation type="submission" date="2018-12" db="EMBL/GenBank/DDBJ databases">
        <authorList>
            <person name="Yang Y."/>
        </authorList>
    </citation>
    <scope>NUCLEOTIDE SEQUENCE [LARGE SCALE GENOMIC DNA]</scope>
    <source>
        <strain evidence="15 16">L-25-5w-1</strain>
    </source>
</reference>
<dbReference type="GO" id="GO:0004888">
    <property type="term" value="F:transmembrane signaling receptor activity"/>
    <property type="evidence" value="ECO:0007669"/>
    <property type="project" value="InterPro"/>
</dbReference>
<dbReference type="SUPFAM" id="SSF58104">
    <property type="entry name" value="Methyl-accepting chemotaxis protein (MCP) signaling domain"/>
    <property type="match status" value="1"/>
</dbReference>
<dbReference type="InterPro" id="IPR004090">
    <property type="entry name" value="Chemotax_Me-accpt_rcpt"/>
</dbReference>
<sequence>MTMNTLSLKAKLMGLVALTALAVVTVAGGGLWLGYHQMYNDRIANLRTIVETVHGMASAFDAEIKKGAMTRDEALNRMRFAVNAMRYGENKSDYVIVADTVNIMNVINPARPDLIGKSMAQVKDGNGKLFAVEMADVAKSASGEGVVEYSFPRAGQTEPSPKASFVKRFAPWDMFIATGVYMDDLEAEFRRHALWLVLVVVCFALPVVAAIAWTGWSISTAVRGLSGKMAALAAGRSDLTFPEAARGDEIGEMGRAVQVFQDNAIAKQRLEAEQAATEQRTIAEKRQSMERLASTFESTVGGVIQAVADKTTAMERQARAMTDATAETDRLANAVSTATEQTAVNVQTVASASEELAASINEISSQVAKSSAMAASAEQQAERANSRIAGLAQAVERIGAVVDLINSIASQTNLLALNATIEAARAGEAGKGFAVVAQEVKQLASQTAKATEEIAAQVSGVQSATGETVTEINSVAQVITQLNQIAGTIASAVEEQGAATREIARNIQQAASSTNEVSASIVGVTASADQSGKVAREVLDAFQHLSQQAGTLRHEVSGFLRTVRAG</sequence>